<evidence type="ECO:0000313" key="1">
    <source>
        <dbReference type="EMBL" id="ASA57344.1"/>
    </source>
</evidence>
<accession>A0A1Z2SJI3</accession>
<gene>
    <name evidence="1" type="ORF">BSQ33_16305</name>
</gene>
<evidence type="ECO:0000313" key="2">
    <source>
        <dbReference type="Proteomes" id="UP000196708"/>
    </source>
</evidence>
<dbReference type="RefSeq" id="WP_088134673.1">
    <property type="nucleotide sequence ID" value="NZ_CP018836.1"/>
</dbReference>
<proteinExistence type="predicted"/>
<dbReference type="OrthoDB" id="7042015at2"/>
<evidence type="ECO:0008006" key="3">
    <source>
        <dbReference type="Google" id="ProtNLM"/>
    </source>
</evidence>
<reference evidence="1 2" key="1">
    <citation type="submission" date="2016-12" db="EMBL/GenBank/DDBJ databases">
        <authorList>
            <person name="Song W.-J."/>
            <person name="Kurnit D.M."/>
        </authorList>
    </citation>
    <scope>NUCLEOTIDE SEQUENCE [LARGE SCALE GENOMIC DNA]</scope>
    <source>
        <strain evidence="1 2">ATCC 43942</strain>
    </source>
</reference>
<dbReference type="AlphaFoldDB" id="A0A1Z2SJI3"/>
<protein>
    <recommendedName>
        <fullName evidence="3">Peptidase S1 domain-containing protein</fullName>
    </recommendedName>
</protein>
<name>A0A1Z2SJI3_VIBGA</name>
<organism evidence="1 2">
    <name type="scientific">Vibrio gazogenes</name>
    <dbReference type="NCBI Taxonomy" id="687"/>
    <lineage>
        <taxon>Bacteria</taxon>
        <taxon>Pseudomonadati</taxon>
        <taxon>Pseudomonadota</taxon>
        <taxon>Gammaproteobacteria</taxon>
        <taxon>Vibrionales</taxon>
        <taxon>Vibrionaceae</taxon>
        <taxon>Vibrio</taxon>
    </lineage>
</organism>
<dbReference type="Proteomes" id="UP000196708">
    <property type="component" value="Chromosome 2"/>
</dbReference>
<sequence>MSNNFTYQSNDFERQAQRFVIPLYIQDELGGYQFSSTATLARYNGRHYILMAAHALDGCSSLDQFYFFQTDGQFFQLTEIASSYAVYKDDDLIVIDCFNVVLDGKNYFNLNEDKLSGFEKNHFSWTGFPSSMCKAKKVHSSKSSEGLKQQYVTEEDGQMYFKSAKYFTIDSKFKGLNALNITGVYDRKNAELKYKGKVTTGPSPEGMSGGAMYQFAKGKKLKDSLDDSFRFIGIGIEYKKDNRIIGISKPRVISLIKQSEDKNPIGLEMHIFEPET</sequence>
<dbReference type="KEGG" id="vga:BSQ33_16305"/>
<dbReference type="EMBL" id="CP018836">
    <property type="protein sequence ID" value="ASA57344.1"/>
    <property type="molecule type" value="Genomic_DNA"/>
</dbReference>